<feature type="region of interest" description="Disordered" evidence="1">
    <location>
        <begin position="181"/>
        <end position="223"/>
    </location>
</feature>
<evidence type="ECO:0000256" key="1">
    <source>
        <dbReference type="SAM" id="MobiDB-lite"/>
    </source>
</evidence>
<keyword evidence="3" id="KW-1185">Reference proteome</keyword>
<accession>A0ABU7EJ63</accession>
<evidence type="ECO:0000313" key="2">
    <source>
        <dbReference type="EMBL" id="MED6287077.1"/>
    </source>
</evidence>
<proteinExistence type="predicted"/>
<comment type="caution">
    <text evidence="2">The sequence shown here is derived from an EMBL/GenBank/DDBJ whole genome shotgun (WGS) entry which is preliminary data.</text>
</comment>
<name>A0ABU7EJ63_9TELE</name>
<organism evidence="2 3">
    <name type="scientific">Characodon lateralis</name>
    <dbReference type="NCBI Taxonomy" id="208331"/>
    <lineage>
        <taxon>Eukaryota</taxon>
        <taxon>Metazoa</taxon>
        <taxon>Chordata</taxon>
        <taxon>Craniata</taxon>
        <taxon>Vertebrata</taxon>
        <taxon>Euteleostomi</taxon>
        <taxon>Actinopterygii</taxon>
        <taxon>Neopterygii</taxon>
        <taxon>Teleostei</taxon>
        <taxon>Neoteleostei</taxon>
        <taxon>Acanthomorphata</taxon>
        <taxon>Ovalentaria</taxon>
        <taxon>Atherinomorphae</taxon>
        <taxon>Cyprinodontiformes</taxon>
        <taxon>Goodeidae</taxon>
        <taxon>Characodon</taxon>
    </lineage>
</organism>
<feature type="region of interest" description="Disordered" evidence="1">
    <location>
        <begin position="110"/>
        <end position="135"/>
    </location>
</feature>
<sequence>MVDRLARGIERRESEEEQVLNGHTVVTPDQRQIMSCCLSLPASIPPIAFVVLSHTPTPHFNSGPIGSAWTSRTEAEGWRQQGGRGGNRTAAGCKVTSGEQIGSLLELEGEVQSHSPDQQQASVSDLSASMATHSDSLASHSSPVQMMDSGLLGTFSGFSQPGGIGMNVEVGTAPLQPQKLPSVSELQYPSPRAGSDIPKDHSAMLPEPHAPLSPLDVSAGKTL</sequence>
<feature type="compositionally biased region" description="Polar residues" evidence="1">
    <location>
        <begin position="112"/>
        <end position="135"/>
    </location>
</feature>
<gene>
    <name evidence="2" type="ORF">CHARACLAT_012764</name>
</gene>
<dbReference type="EMBL" id="JAHUTJ010058272">
    <property type="protein sequence ID" value="MED6287077.1"/>
    <property type="molecule type" value="Genomic_DNA"/>
</dbReference>
<dbReference type="Proteomes" id="UP001352852">
    <property type="component" value="Unassembled WGS sequence"/>
</dbReference>
<protein>
    <submittedName>
        <fullName evidence="2">Uncharacterized protein</fullName>
    </submittedName>
</protein>
<evidence type="ECO:0000313" key="3">
    <source>
        <dbReference type="Proteomes" id="UP001352852"/>
    </source>
</evidence>
<reference evidence="2 3" key="1">
    <citation type="submission" date="2021-06" db="EMBL/GenBank/DDBJ databases">
        <authorList>
            <person name="Palmer J.M."/>
        </authorList>
    </citation>
    <scope>NUCLEOTIDE SEQUENCE [LARGE SCALE GENOMIC DNA]</scope>
    <source>
        <strain evidence="2 3">CL_MEX2019</strain>
        <tissue evidence="2">Muscle</tissue>
    </source>
</reference>